<dbReference type="Proteomes" id="UP000694388">
    <property type="component" value="Unplaced"/>
</dbReference>
<proteinExistence type="predicted"/>
<organism evidence="1 2">
    <name type="scientific">Eptatretus burgeri</name>
    <name type="common">Inshore hagfish</name>
    <dbReference type="NCBI Taxonomy" id="7764"/>
    <lineage>
        <taxon>Eukaryota</taxon>
        <taxon>Metazoa</taxon>
        <taxon>Chordata</taxon>
        <taxon>Craniata</taxon>
        <taxon>Vertebrata</taxon>
        <taxon>Cyclostomata</taxon>
        <taxon>Myxini</taxon>
        <taxon>Myxiniformes</taxon>
        <taxon>Myxinidae</taxon>
        <taxon>Eptatretinae</taxon>
        <taxon>Eptatretus</taxon>
    </lineage>
</organism>
<keyword evidence="2" id="KW-1185">Reference proteome</keyword>
<name>A0A8C4N801_EPTBU</name>
<accession>A0A8C4N801</accession>
<protein>
    <submittedName>
        <fullName evidence="1">Uncharacterized protein</fullName>
    </submittedName>
</protein>
<dbReference type="AlphaFoldDB" id="A0A8C4N801"/>
<dbReference type="Gene3D" id="3.30.420.10">
    <property type="entry name" value="Ribonuclease H-like superfamily/Ribonuclease H"/>
    <property type="match status" value="1"/>
</dbReference>
<dbReference type="InterPro" id="IPR036397">
    <property type="entry name" value="RNaseH_sf"/>
</dbReference>
<evidence type="ECO:0000313" key="2">
    <source>
        <dbReference type="Proteomes" id="UP000694388"/>
    </source>
</evidence>
<reference evidence="1" key="1">
    <citation type="submission" date="2025-08" db="UniProtKB">
        <authorList>
            <consortium name="Ensembl"/>
        </authorList>
    </citation>
    <scope>IDENTIFICATION</scope>
</reference>
<dbReference type="OMA" id="MQINCSN"/>
<sequence length="75" mass="7966">MQINCSNLEPDLKPTIKHGGGSIQVWGCISSGGVGKLLQIDGIINCSKVQKVSSTILSPVVQDFVVNKNTKQNSI</sequence>
<dbReference type="GO" id="GO:0003676">
    <property type="term" value="F:nucleic acid binding"/>
    <property type="evidence" value="ECO:0007669"/>
    <property type="project" value="InterPro"/>
</dbReference>
<reference evidence="1" key="2">
    <citation type="submission" date="2025-09" db="UniProtKB">
        <authorList>
            <consortium name="Ensembl"/>
        </authorList>
    </citation>
    <scope>IDENTIFICATION</scope>
</reference>
<dbReference type="Ensembl" id="ENSEBUT00000002543.1">
    <property type="protein sequence ID" value="ENSEBUP00000002194.1"/>
    <property type="gene ID" value="ENSEBUG00000001710.1"/>
</dbReference>
<evidence type="ECO:0000313" key="1">
    <source>
        <dbReference type="Ensembl" id="ENSEBUP00000002194.1"/>
    </source>
</evidence>